<feature type="transmembrane region" description="Helical" evidence="5">
    <location>
        <begin position="428"/>
        <end position="449"/>
    </location>
</feature>
<dbReference type="InterPro" id="IPR045263">
    <property type="entry name" value="GLUT"/>
</dbReference>
<evidence type="ECO:0000259" key="6">
    <source>
        <dbReference type="PROSITE" id="PS50850"/>
    </source>
</evidence>
<evidence type="ECO:0000256" key="4">
    <source>
        <dbReference type="ARBA" id="ARBA00023136"/>
    </source>
</evidence>
<dbReference type="PANTHER" id="PTHR23503">
    <property type="entry name" value="SOLUTE CARRIER FAMILY 2"/>
    <property type="match status" value="1"/>
</dbReference>
<keyword evidence="2 5" id="KW-0812">Transmembrane</keyword>
<protein>
    <recommendedName>
        <fullName evidence="6">Major facilitator superfamily (MFS) profile domain-containing protein</fullName>
    </recommendedName>
</protein>
<feature type="transmembrane region" description="Helical" evidence="5">
    <location>
        <begin position="88"/>
        <end position="110"/>
    </location>
</feature>
<feature type="transmembrane region" description="Helical" evidence="5">
    <location>
        <begin position="304"/>
        <end position="324"/>
    </location>
</feature>
<dbReference type="Pfam" id="PF00083">
    <property type="entry name" value="Sugar_tr"/>
    <property type="match status" value="1"/>
</dbReference>
<evidence type="ECO:0000313" key="8">
    <source>
        <dbReference type="Proteomes" id="UP000494206"/>
    </source>
</evidence>
<feature type="transmembrane region" description="Helical" evidence="5">
    <location>
        <begin position="266"/>
        <end position="292"/>
    </location>
</feature>
<evidence type="ECO:0000256" key="2">
    <source>
        <dbReference type="ARBA" id="ARBA00022692"/>
    </source>
</evidence>
<keyword evidence="3 5" id="KW-1133">Transmembrane helix</keyword>
<dbReference type="Gene3D" id="1.20.1250.20">
    <property type="entry name" value="MFS general substrate transporter like domains"/>
    <property type="match status" value="1"/>
</dbReference>
<dbReference type="InterPro" id="IPR036259">
    <property type="entry name" value="MFS_trans_sf"/>
</dbReference>
<dbReference type="GO" id="GO:0016020">
    <property type="term" value="C:membrane"/>
    <property type="evidence" value="ECO:0007669"/>
    <property type="project" value="UniProtKB-SubCell"/>
</dbReference>
<dbReference type="EMBL" id="CADEPM010000004">
    <property type="protein sequence ID" value="CAB3405207.1"/>
    <property type="molecule type" value="Genomic_DNA"/>
</dbReference>
<feature type="transmembrane region" description="Helical" evidence="5">
    <location>
        <begin position="404"/>
        <end position="422"/>
    </location>
</feature>
<feature type="domain" description="Major facilitator superfamily (MFS) profile" evidence="6">
    <location>
        <begin position="13"/>
        <end position="453"/>
    </location>
</feature>
<feature type="transmembrane region" description="Helical" evidence="5">
    <location>
        <begin position="331"/>
        <end position="357"/>
    </location>
</feature>
<keyword evidence="4 5" id="KW-0472">Membrane</keyword>
<dbReference type="PANTHER" id="PTHR23503:SF29">
    <property type="entry name" value="MAJOR FACILITATOR SUPERFAMILY (MFS) PROFILE DOMAIN-CONTAINING PROTEIN"/>
    <property type="match status" value="1"/>
</dbReference>
<evidence type="ECO:0000313" key="7">
    <source>
        <dbReference type="EMBL" id="CAB3405207.1"/>
    </source>
</evidence>
<dbReference type="AlphaFoldDB" id="A0A8S1EZK9"/>
<feature type="transmembrane region" description="Helical" evidence="5">
    <location>
        <begin position="116"/>
        <end position="138"/>
    </location>
</feature>
<dbReference type="Proteomes" id="UP000494206">
    <property type="component" value="Unassembled WGS sequence"/>
</dbReference>
<feature type="transmembrane region" description="Helical" evidence="5">
    <location>
        <begin position="179"/>
        <end position="199"/>
    </location>
</feature>
<dbReference type="InterPro" id="IPR020846">
    <property type="entry name" value="MFS_dom"/>
</dbReference>
<feature type="transmembrane region" description="Helical" evidence="5">
    <location>
        <begin position="369"/>
        <end position="392"/>
    </location>
</feature>
<dbReference type="InterPro" id="IPR005828">
    <property type="entry name" value="MFS_sugar_transport-like"/>
</dbReference>
<name>A0A8S1EZK9_9PELO</name>
<gene>
    <name evidence="7" type="ORF">CBOVIS_LOCUS7432</name>
</gene>
<reference evidence="7 8" key="1">
    <citation type="submission" date="2020-04" db="EMBL/GenBank/DDBJ databases">
        <authorList>
            <person name="Laetsch R D."/>
            <person name="Stevens L."/>
            <person name="Kumar S."/>
            <person name="Blaxter L. M."/>
        </authorList>
    </citation>
    <scope>NUCLEOTIDE SEQUENCE [LARGE SCALE GENOMIC DNA]</scope>
</reference>
<evidence type="ECO:0000256" key="5">
    <source>
        <dbReference type="SAM" id="Phobius"/>
    </source>
</evidence>
<keyword evidence="8" id="KW-1185">Reference proteome</keyword>
<accession>A0A8S1EZK9</accession>
<dbReference type="GO" id="GO:0015149">
    <property type="term" value="F:hexose transmembrane transporter activity"/>
    <property type="evidence" value="ECO:0007669"/>
    <property type="project" value="TreeGrafter"/>
</dbReference>
<sequence length="467" mass="53258">MRKFYVIFQYFVFLFIAFASNFNYGFSTTYVNTSADEFKNYLNASYHFQLTESQYELVWNIFLNFWFIGFFIGIWVSPILNERFGRKVGFLVGNLTAFLAAVARCAAVYWRFPIALIIARFVTSICMAVTYQSCILFLQECSPTHRRGHFSFFSEISYSSMTMIGSLLGTDYILGTHLVWLTACVVPFCFVFTILLLFLPDTPKYLLITRNDEVEACRSVRFYHGDEADAKQVLLDIRMEAECESSDDSTTLTNIKDLFIHSHLRLALILSVSALQNTVGFWALLLSSTFFLENANLDLTIAQWSTTAMLLAYVVGTLTGGVLIERFARRHILLAFTFINNIALLAFVFFAKIRLLIDAMKFGCLASLIFYGFTYGTGVGPISWFICSELVPQRYRTSAQSVSYAINTIMVVISTFTVLPLYSAIGSYAFVILYSVPSFISMLILFRWLPETKGREIYEIVNELKSK</sequence>
<comment type="caution">
    <text evidence="7">The sequence shown here is derived from an EMBL/GenBank/DDBJ whole genome shotgun (WGS) entry which is preliminary data.</text>
</comment>
<dbReference type="SUPFAM" id="SSF103473">
    <property type="entry name" value="MFS general substrate transporter"/>
    <property type="match status" value="1"/>
</dbReference>
<evidence type="ECO:0000256" key="3">
    <source>
        <dbReference type="ARBA" id="ARBA00022989"/>
    </source>
</evidence>
<comment type="subcellular location">
    <subcellularLocation>
        <location evidence="1">Membrane</location>
        <topology evidence="1">Multi-pass membrane protein</topology>
    </subcellularLocation>
</comment>
<feature type="transmembrane region" description="Helical" evidence="5">
    <location>
        <begin position="150"/>
        <end position="173"/>
    </location>
</feature>
<proteinExistence type="predicted"/>
<dbReference type="PROSITE" id="PS50850">
    <property type="entry name" value="MFS"/>
    <property type="match status" value="1"/>
</dbReference>
<dbReference type="OrthoDB" id="4142200at2759"/>
<evidence type="ECO:0000256" key="1">
    <source>
        <dbReference type="ARBA" id="ARBA00004141"/>
    </source>
</evidence>
<organism evidence="7 8">
    <name type="scientific">Caenorhabditis bovis</name>
    <dbReference type="NCBI Taxonomy" id="2654633"/>
    <lineage>
        <taxon>Eukaryota</taxon>
        <taxon>Metazoa</taxon>
        <taxon>Ecdysozoa</taxon>
        <taxon>Nematoda</taxon>
        <taxon>Chromadorea</taxon>
        <taxon>Rhabditida</taxon>
        <taxon>Rhabditina</taxon>
        <taxon>Rhabditomorpha</taxon>
        <taxon>Rhabditoidea</taxon>
        <taxon>Rhabditidae</taxon>
        <taxon>Peloderinae</taxon>
        <taxon>Caenorhabditis</taxon>
    </lineage>
</organism>
<feature type="transmembrane region" description="Helical" evidence="5">
    <location>
        <begin position="7"/>
        <end position="26"/>
    </location>
</feature>
<feature type="transmembrane region" description="Helical" evidence="5">
    <location>
        <begin position="57"/>
        <end position="76"/>
    </location>
</feature>